<evidence type="ECO:0000313" key="1">
    <source>
        <dbReference type="EMBL" id="CUN26753.1"/>
    </source>
</evidence>
<reference evidence="1 2" key="1">
    <citation type="submission" date="2015-09" db="EMBL/GenBank/DDBJ databases">
        <authorList>
            <consortium name="Pathogen Informatics"/>
        </authorList>
    </citation>
    <scope>NUCLEOTIDE SEQUENCE [LARGE SCALE GENOMIC DNA]</scope>
    <source>
        <strain evidence="1 2">2789STDY5608887</strain>
    </source>
</reference>
<dbReference type="RefSeq" id="WP_055171224.1">
    <property type="nucleotide sequence ID" value="NZ_CYXX01000029.1"/>
</dbReference>
<name>A0A173VHT9_9FIRM</name>
<evidence type="ECO:0000313" key="2">
    <source>
        <dbReference type="Proteomes" id="UP000095453"/>
    </source>
</evidence>
<evidence type="ECO:0008006" key="3">
    <source>
        <dbReference type="Google" id="ProtNLM"/>
    </source>
</evidence>
<dbReference type="EMBL" id="CYXX01000029">
    <property type="protein sequence ID" value="CUN26753.1"/>
    <property type="molecule type" value="Genomic_DNA"/>
</dbReference>
<proteinExistence type="predicted"/>
<sequence length="363" mass="43080">MKQIILDTNAVRYFYQIECCNGEGVRDKVMKKYYFDKQKYVQFLRTVSSISIPATTKFELFFQAYRKGEPDLLVKYNELTQHYKEAYGIDIYIINPGVSELKYHQEQLAEDLKNGLIQTEKYISPRIEHEVKLMQGLFFTLIGTISDVVYKDLEIEESVAGLVFGLIWSQMYSRLYDLYNQYYLDEELHMSIDDVDKRIDEILLESIRNAFILMNIQMNKEHPESVIEKARVLYNASSTSEYLRVLLQIGTKYTQDDYLISLDRALNELRLEKDFAETEIEYFRYLLHNVLNGAKKIIHKNDIADYTIITMLNEKVTLRVLEENGKKEELKLVTFDKKMYEFSKKNNVMYDEEIYNKFLTEIQ</sequence>
<dbReference type="AlphaFoldDB" id="A0A173VHT9"/>
<gene>
    <name evidence="1" type="ORF">ERS852444_02975</name>
</gene>
<accession>A0A173VHT9</accession>
<dbReference type="Proteomes" id="UP000095453">
    <property type="component" value="Unassembled WGS sequence"/>
</dbReference>
<organism evidence="1 2">
    <name type="scientific">Roseburia inulinivorans</name>
    <dbReference type="NCBI Taxonomy" id="360807"/>
    <lineage>
        <taxon>Bacteria</taxon>
        <taxon>Bacillati</taxon>
        <taxon>Bacillota</taxon>
        <taxon>Clostridia</taxon>
        <taxon>Lachnospirales</taxon>
        <taxon>Lachnospiraceae</taxon>
        <taxon>Roseburia</taxon>
    </lineage>
</organism>
<protein>
    <recommendedName>
        <fullName evidence="3">PIN domain-containing protein</fullName>
    </recommendedName>
</protein>